<dbReference type="AlphaFoldDB" id="A0A220U6D3"/>
<dbReference type="PANTHER" id="PTHR35789">
    <property type="entry name" value="SPORE GERMINATION PROTEIN B3"/>
    <property type="match status" value="1"/>
</dbReference>
<accession>A0A220U6D3</accession>
<evidence type="ECO:0000259" key="8">
    <source>
        <dbReference type="Pfam" id="PF05504"/>
    </source>
</evidence>
<name>A0A220U6D3_9BACI</name>
<dbReference type="PROSITE" id="PS51257">
    <property type="entry name" value="PROKAR_LIPOPROTEIN"/>
    <property type="match status" value="1"/>
</dbReference>
<keyword evidence="5" id="KW-0472">Membrane</keyword>
<protein>
    <submittedName>
        <fullName evidence="10">Uncharacterized protein</fullName>
    </submittedName>
</protein>
<evidence type="ECO:0000313" key="10">
    <source>
        <dbReference type="EMBL" id="ASK63679.1"/>
    </source>
</evidence>
<dbReference type="Pfam" id="PF25198">
    <property type="entry name" value="Spore_GerAC_N"/>
    <property type="match status" value="1"/>
</dbReference>
<evidence type="ECO:0000256" key="2">
    <source>
        <dbReference type="ARBA" id="ARBA00007886"/>
    </source>
</evidence>
<keyword evidence="6" id="KW-0564">Palmitate</keyword>
<keyword evidence="3" id="KW-0309">Germination</keyword>
<dbReference type="EMBL" id="CP022315">
    <property type="protein sequence ID" value="ASK63679.1"/>
    <property type="molecule type" value="Genomic_DNA"/>
</dbReference>
<keyword evidence="7" id="KW-0449">Lipoprotein</keyword>
<evidence type="ECO:0000256" key="3">
    <source>
        <dbReference type="ARBA" id="ARBA00022544"/>
    </source>
</evidence>
<dbReference type="OrthoDB" id="9816067at2"/>
<dbReference type="Pfam" id="PF05504">
    <property type="entry name" value="Spore_GerAC"/>
    <property type="match status" value="1"/>
</dbReference>
<feature type="domain" description="Spore germination GerAC-like C-terminal" evidence="8">
    <location>
        <begin position="236"/>
        <end position="403"/>
    </location>
</feature>
<reference evidence="10 11" key="1">
    <citation type="submission" date="2017-07" db="EMBL/GenBank/DDBJ databases">
        <title>Virgibacillus sp. LM2416.</title>
        <authorList>
            <person name="Tak E.J."/>
            <person name="Bae J.-W."/>
        </authorList>
    </citation>
    <scope>NUCLEOTIDE SEQUENCE [LARGE SCALE GENOMIC DNA]</scope>
    <source>
        <strain evidence="10 11">LM2416</strain>
    </source>
</reference>
<dbReference type="InterPro" id="IPR038501">
    <property type="entry name" value="Spore_GerAC_C_sf"/>
</dbReference>
<feature type="domain" description="Spore germination protein N-terminal" evidence="9">
    <location>
        <begin position="26"/>
        <end position="192"/>
    </location>
</feature>
<keyword evidence="4" id="KW-0732">Signal</keyword>
<dbReference type="KEGG" id="vil:CFK37_16695"/>
<evidence type="ECO:0000256" key="4">
    <source>
        <dbReference type="ARBA" id="ARBA00022729"/>
    </source>
</evidence>
<evidence type="ECO:0000256" key="5">
    <source>
        <dbReference type="ARBA" id="ARBA00023136"/>
    </source>
</evidence>
<evidence type="ECO:0000256" key="1">
    <source>
        <dbReference type="ARBA" id="ARBA00004635"/>
    </source>
</evidence>
<keyword evidence="11" id="KW-1185">Reference proteome</keyword>
<dbReference type="NCBIfam" id="TIGR02887">
    <property type="entry name" value="spore_ger_x_C"/>
    <property type="match status" value="1"/>
</dbReference>
<dbReference type="InterPro" id="IPR057336">
    <property type="entry name" value="GerAC_N"/>
</dbReference>
<sequence length="418" mass="48107">MKKHNLIVKLIYLIPILLTLSGCWNQSQIEERAYVIAIGLDKAEASNRIKVTYLIANPEYGSQIQGGGTEEPPQEIISFVTDDITTSRNAANAVIAKEITYDLLRVMVVSEEFAQDKDFVRWMYDSTKDPEIRRDIHLVVSKENASEFFQKNKPRLETRPHKYFELALSRGIETGMLPNSELLQYFRITEADAELFLAMYGTTQNKDKDEQDNDNDHFTAGEFQFEGETNQTNFAGSAVFKEGKMIGKLSGDETRISVILNPTLDASDILTTYKDPFNKKYRIAVRVNKKSANKVEMDLKADKPSINVTIPLEIEVLSAHSMVDYERDINKREKLKKSIEKELTNKIEKFVARTQEEFKAEPFGWSFIARKQFLTIPAYKKFDWMKTYPDMKVNIDVQITFGQFGRQSELPKLDEIRD</sequence>
<evidence type="ECO:0000256" key="7">
    <source>
        <dbReference type="ARBA" id="ARBA00023288"/>
    </source>
</evidence>
<dbReference type="GO" id="GO:0016020">
    <property type="term" value="C:membrane"/>
    <property type="evidence" value="ECO:0007669"/>
    <property type="project" value="UniProtKB-SubCell"/>
</dbReference>
<dbReference type="Proteomes" id="UP000198312">
    <property type="component" value="Chromosome"/>
</dbReference>
<evidence type="ECO:0000259" key="9">
    <source>
        <dbReference type="Pfam" id="PF25198"/>
    </source>
</evidence>
<evidence type="ECO:0000313" key="11">
    <source>
        <dbReference type="Proteomes" id="UP000198312"/>
    </source>
</evidence>
<dbReference type="GO" id="GO:0009847">
    <property type="term" value="P:spore germination"/>
    <property type="evidence" value="ECO:0007669"/>
    <property type="project" value="InterPro"/>
</dbReference>
<proteinExistence type="inferred from homology"/>
<comment type="similarity">
    <text evidence="2">Belongs to the GerABKC lipoprotein family.</text>
</comment>
<evidence type="ECO:0000256" key="6">
    <source>
        <dbReference type="ARBA" id="ARBA00023139"/>
    </source>
</evidence>
<dbReference type="InterPro" id="IPR008844">
    <property type="entry name" value="Spore_GerAC-like"/>
</dbReference>
<dbReference type="PANTHER" id="PTHR35789:SF1">
    <property type="entry name" value="SPORE GERMINATION PROTEIN B3"/>
    <property type="match status" value="1"/>
</dbReference>
<comment type="subcellular location">
    <subcellularLocation>
        <location evidence="1">Membrane</location>
        <topology evidence="1">Lipid-anchor</topology>
    </subcellularLocation>
</comment>
<gene>
    <name evidence="10" type="ORF">CFK37_16695</name>
</gene>
<dbReference type="RefSeq" id="WP_089062938.1">
    <property type="nucleotide sequence ID" value="NZ_CP022315.1"/>
</dbReference>
<dbReference type="Gene3D" id="3.30.300.210">
    <property type="entry name" value="Nutrient germinant receptor protein C, domain 3"/>
    <property type="match status" value="1"/>
</dbReference>
<organism evidence="10 11">
    <name type="scientific">Virgibacillus phasianinus</name>
    <dbReference type="NCBI Taxonomy" id="2017483"/>
    <lineage>
        <taxon>Bacteria</taxon>
        <taxon>Bacillati</taxon>
        <taxon>Bacillota</taxon>
        <taxon>Bacilli</taxon>
        <taxon>Bacillales</taxon>
        <taxon>Bacillaceae</taxon>
        <taxon>Virgibacillus</taxon>
    </lineage>
</organism>
<dbReference type="InterPro" id="IPR046953">
    <property type="entry name" value="Spore_GerAC-like_C"/>
</dbReference>